<evidence type="ECO:0000313" key="7">
    <source>
        <dbReference type="EMBL" id="TDW66132.1"/>
    </source>
</evidence>
<dbReference type="Proteomes" id="UP000295146">
    <property type="component" value="Unassembled WGS sequence"/>
</dbReference>
<evidence type="ECO:0000256" key="6">
    <source>
        <dbReference type="SAM" id="Phobius"/>
    </source>
</evidence>
<feature type="region of interest" description="Disordered" evidence="5">
    <location>
        <begin position="1"/>
        <end position="28"/>
    </location>
</feature>
<dbReference type="PANTHER" id="PTHR43427:SF12">
    <property type="entry name" value="CHLORIDE TRANSPORTER"/>
    <property type="match status" value="1"/>
</dbReference>
<feature type="transmembrane region" description="Helical" evidence="6">
    <location>
        <begin position="86"/>
        <end position="104"/>
    </location>
</feature>
<feature type="transmembrane region" description="Helical" evidence="6">
    <location>
        <begin position="176"/>
        <end position="205"/>
    </location>
</feature>
<dbReference type="EMBL" id="SODP01000003">
    <property type="protein sequence ID" value="TDW66132.1"/>
    <property type="molecule type" value="Genomic_DNA"/>
</dbReference>
<keyword evidence="3 6" id="KW-1133">Transmembrane helix</keyword>
<comment type="subcellular location">
    <subcellularLocation>
        <location evidence="1">Membrane</location>
        <topology evidence="1">Multi-pass membrane protein</topology>
    </subcellularLocation>
</comment>
<dbReference type="GO" id="GO:0016020">
    <property type="term" value="C:membrane"/>
    <property type="evidence" value="ECO:0007669"/>
    <property type="project" value="UniProtKB-SubCell"/>
</dbReference>
<evidence type="ECO:0000256" key="2">
    <source>
        <dbReference type="ARBA" id="ARBA00022692"/>
    </source>
</evidence>
<organism evidence="7 8">
    <name type="scientific">Kribbella pratensis</name>
    <dbReference type="NCBI Taxonomy" id="2512112"/>
    <lineage>
        <taxon>Bacteria</taxon>
        <taxon>Bacillati</taxon>
        <taxon>Actinomycetota</taxon>
        <taxon>Actinomycetes</taxon>
        <taxon>Propionibacteriales</taxon>
        <taxon>Kribbellaceae</taxon>
        <taxon>Kribbella</taxon>
    </lineage>
</organism>
<feature type="transmembrane region" description="Helical" evidence="6">
    <location>
        <begin position="342"/>
        <end position="360"/>
    </location>
</feature>
<keyword evidence="4 6" id="KW-0472">Membrane</keyword>
<dbReference type="InterPro" id="IPR001807">
    <property type="entry name" value="ClC"/>
</dbReference>
<dbReference type="AlphaFoldDB" id="A0A4R8BWE0"/>
<dbReference type="GO" id="GO:0015108">
    <property type="term" value="F:chloride transmembrane transporter activity"/>
    <property type="evidence" value="ECO:0007669"/>
    <property type="project" value="InterPro"/>
</dbReference>
<dbReference type="SUPFAM" id="SSF81340">
    <property type="entry name" value="Clc chloride channel"/>
    <property type="match status" value="1"/>
</dbReference>
<dbReference type="RefSeq" id="WP_134107835.1">
    <property type="nucleotide sequence ID" value="NZ_SODP01000003.1"/>
</dbReference>
<evidence type="ECO:0000256" key="1">
    <source>
        <dbReference type="ARBA" id="ARBA00004141"/>
    </source>
</evidence>
<feature type="transmembrane region" description="Helical" evidence="6">
    <location>
        <begin position="217"/>
        <end position="236"/>
    </location>
</feature>
<feature type="transmembrane region" description="Helical" evidence="6">
    <location>
        <begin position="367"/>
        <end position="386"/>
    </location>
</feature>
<feature type="transmembrane region" description="Helical" evidence="6">
    <location>
        <begin position="417"/>
        <end position="443"/>
    </location>
</feature>
<dbReference type="InterPro" id="IPR014743">
    <property type="entry name" value="Cl-channel_core"/>
</dbReference>
<keyword evidence="2 6" id="KW-0812">Transmembrane</keyword>
<comment type="caution">
    <text evidence="7">The sequence shown here is derived from an EMBL/GenBank/DDBJ whole genome shotgun (WGS) entry which is preliminary data.</text>
</comment>
<dbReference type="Pfam" id="PF00654">
    <property type="entry name" value="Voltage_CLC"/>
    <property type="match status" value="1"/>
</dbReference>
<evidence type="ECO:0000256" key="5">
    <source>
        <dbReference type="SAM" id="MobiDB-lite"/>
    </source>
</evidence>
<feature type="transmembrane region" description="Helical" evidence="6">
    <location>
        <begin position="134"/>
        <end position="164"/>
    </location>
</feature>
<feature type="transmembrane region" description="Helical" evidence="6">
    <location>
        <begin position="296"/>
        <end position="316"/>
    </location>
</feature>
<evidence type="ECO:0000256" key="3">
    <source>
        <dbReference type="ARBA" id="ARBA00022989"/>
    </source>
</evidence>
<dbReference type="OrthoDB" id="2729535at2"/>
<name>A0A4R8BWE0_9ACTN</name>
<reference evidence="7 8" key="1">
    <citation type="submission" date="2019-03" db="EMBL/GenBank/DDBJ databases">
        <title>Genomic Encyclopedia of Type Strains, Phase III (KMG-III): the genomes of soil and plant-associated and newly described type strains.</title>
        <authorList>
            <person name="Whitman W."/>
        </authorList>
    </citation>
    <scope>NUCLEOTIDE SEQUENCE [LARGE SCALE GENOMIC DNA]</scope>
    <source>
        <strain evidence="7 8">VKM Ac-2573</strain>
    </source>
</reference>
<dbReference type="PANTHER" id="PTHR43427">
    <property type="entry name" value="CHLORIDE CHANNEL PROTEIN CLC-E"/>
    <property type="match status" value="1"/>
</dbReference>
<dbReference type="Gene3D" id="1.10.3080.10">
    <property type="entry name" value="Clc chloride channel"/>
    <property type="match status" value="1"/>
</dbReference>
<dbReference type="InterPro" id="IPR050368">
    <property type="entry name" value="ClC-type_chloride_channel"/>
</dbReference>
<keyword evidence="8" id="KW-1185">Reference proteome</keyword>
<evidence type="ECO:0000313" key="8">
    <source>
        <dbReference type="Proteomes" id="UP000295146"/>
    </source>
</evidence>
<sequence length="462" mass="46305">MTDSQRPAGGSAAVSRPSSEPLAGPPAMDPSQVIRSKQYLIALVLAAILGIPISAAAYGFLALVGAIQDSLFDDLPQQLFTGGVPAWWPVPWLALCGVLTGLTIRHLPGNCGHSPAFGFKTGGGPPVDRDLPGIILAALTTLSLGAVLGPEAPLIAIGGGLAALTVHLVRKDAPPMAVTIMAAAGSFAAISTLLGSPVLGAFLIMEAAGVGGATLSLVALPGLLASGVGALVFVGLDNWTGLGRFSLSLTSVPPAVDPTVATMAWALAMGAAGALLGWVIRWIGLSLRPVVHVNRVLVTAALGLLIGLTAMAYQLISDRSFTQVLFSGQTALPELVEHASDYSVGVLILLAACKTLTYGLSLSAFRGGPIFPAMFLGAVLGIAAGGLPGMSLAPAIGMGIGAMCAAMLRLPMTSTLLATLLLGADGVTVTPQVVVAVAVAFVITNLLPTPGKKAAAPAGPTP</sequence>
<evidence type="ECO:0000256" key="4">
    <source>
        <dbReference type="ARBA" id="ARBA00023136"/>
    </source>
</evidence>
<protein>
    <submittedName>
        <fullName evidence="7">H+/Cl-antiporter ClcA</fullName>
    </submittedName>
</protein>
<gene>
    <name evidence="7" type="ORF">EV653_6149</name>
</gene>
<feature type="transmembrane region" description="Helical" evidence="6">
    <location>
        <begin position="39"/>
        <end position="66"/>
    </location>
</feature>
<feature type="transmembrane region" description="Helical" evidence="6">
    <location>
        <begin position="263"/>
        <end position="284"/>
    </location>
</feature>
<accession>A0A4R8BWE0</accession>
<dbReference type="CDD" id="cd00400">
    <property type="entry name" value="Voltage_gated_ClC"/>
    <property type="match status" value="1"/>
</dbReference>
<proteinExistence type="predicted"/>